<dbReference type="OrthoDB" id="6338748at2759"/>
<keyword evidence="1" id="KW-0732">Signal</keyword>
<dbReference type="EMBL" id="MCGE01000029">
    <property type="protein sequence ID" value="ORZ08972.1"/>
    <property type="molecule type" value="Genomic_DNA"/>
</dbReference>
<comment type="caution">
    <text evidence="2">The sequence shown here is derived from an EMBL/GenBank/DDBJ whole genome shotgun (WGS) entry which is preliminary data.</text>
</comment>
<dbReference type="InterPro" id="IPR021862">
    <property type="entry name" value="DUF3472"/>
</dbReference>
<evidence type="ECO:0000313" key="3">
    <source>
        <dbReference type="Proteomes" id="UP000193560"/>
    </source>
</evidence>
<gene>
    <name evidence="2" type="ORF">BCR42DRAFT_424388</name>
</gene>
<dbReference type="Pfam" id="PF11958">
    <property type="entry name" value="DUF3472"/>
    <property type="match status" value="1"/>
</dbReference>
<proteinExistence type="predicted"/>
<dbReference type="AlphaFoldDB" id="A0A1X2I456"/>
<sequence>MYLSLSSTLALAASFLASTHVVSATSVHNWWTIPSNFGNISQIESSMRVPEGSDPTNTYWMANGWQGGYMGMQHNSGVQRTILFSAWDDGKGGKVTEIEKGKDVKVEPFGGEGEGLHGQFTYNWTAGETVYFRVAAKVNEKANSADYTGWWRSESAKKDDWNLVATLRVENVPHWLSGIYGFLENFGSDRSELREGYYGNFSVTNTAGKTVKPNNVTYSHTTPEADSNYEYKFVDGESYMRTDGSKDEGIYPPTNPK</sequence>
<keyword evidence="3" id="KW-1185">Reference proteome</keyword>
<name>A0A1X2I456_9FUNG</name>
<reference evidence="2 3" key="1">
    <citation type="submission" date="2016-07" db="EMBL/GenBank/DDBJ databases">
        <title>Pervasive Adenine N6-methylation of Active Genes in Fungi.</title>
        <authorList>
            <consortium name="DOE Joint Genome Institute"/>
            <person name="Mondo S.J."/>
            <person name="Dannebaum R.O."/>
            <person name="Kuo R.C."/>
            <person name="Labutti K."/>
            <person name="Haridas S."/>
            <person name="Kuo A."/>
            <person name="Salamov A."/>
            <person name="Ahrendt S.R."/>
            <person name="Lipzen A."/>
            <person name="Sullivan W."/>
            <person name="Andreopoulos W.B."/>
            <person name="Clum A."/>
            <person name="Lindquist E."/>
            <person name="Daum C."/>
            <person name="Ramamoorthy G.K."/>
            <person name="Gryganskyi A."/>
            <person name="Culley D."/>
            <person name="Magnuson J.K."/>
            <person name="James T.Y."/>
            <person name="O'Malley M.A."/>
            <person name="Stajich J.E."/>
            <person name="Spatafora J.W."/>
            <person name="Visel A."/>
            <person name="Grigoriev I.V."/>
        </authorList>
    </citation>
    <scope>NUCLEOTIDE SEQUENCE [LARGE SCALE GENOMIC DNA]</scope>
    <source>
        <strain evidence="2 3">NRRL 1336</strain>
    </source>
</reference>
<evidence type="ECO:0000256" key="1">
    <source>
        <dbReference type="SAM" id="SignalP"/>
    </source>
</evidence>
<dbReference type="Proteomes" id="UP000193560">
    <property type="component" value="Unassembled WGS sequence"/>
</dbReference>
<evidence type="ECO:0000313" key="2">
    <source>
        <dbReference type="EMBL" id="ORZ08972.1"/>
    </source>
</evidence>
<accession>A0A1X2I456</accession>
<feature type="signal peptide" evidence="1">
    <location>
        <begin position="1"/>
        <end position="24"/>
    </location>
</feature>
<protein>
    <submittedName>
        <fullName evidence="2">Uncharacterized protein</fullName>
    </submittedName>
</protein>
<organism evidence="2 3">
    <name type="scientific">Absidia repens</name>
    <dbReference type="NCBI Taxonomy" id="90262"/>
    <lineage>
        <taxon>Eukaryota</taxon>
        <taxon>Fungi</taxon>
        <taxon>Fungi incertae sedis</taxon>
        <taxon>Mucoromycota</taxon>
        <taxon>Mucoromycotina</taxon>
        <taxon>Mucoromycetes</taxon>
        <taxon>Mucorales</taxon>
        <taxon>Cunninghamellaceae</taxon>
        <taxon>Absidia</taxon>
    </lineage>
</organism>
<feature type="chain" id="PRO_5012688016" evidence="1">
    <location>
        <begin position="25"/>
        <end position="257"/>
    </location>
</feature>